<feature type="compositionally biased region" description="Basic and acidic residues" evidence="1">
    <location>
        <begin position="84"/>
        <end position="97"/>
    </location>
</feature>
<evidence type="ECO:0000313" key="2">
    <source>
        <dbReference type="Proteomes" id="UP000095282"/>
    </source>
</evidence>
<accession>A0A1I7TFW3</accession>
<organism evidence="2 3">
    <name type="scientific">Caenorhabditis tropicalis</name>
    <dbReference type="NCBI Taxonomy" id="1561998"/>
    <lineage>
        <taxon>Eukaryota</taxon>
        <taxon>Metazoa</taxon>
        <taxon>Ecdysozoa</taxon>
        <taxon>Nematoda</taxon>
        <taxon>Chromadorea</taxon>
        <taxon>Rhabditida</taxon>
        <taxon>Rhabditina</taxon>
        <taxon>Rhabditomorpha</taxon>
        <taxon>Rhabditoidea</taxon>
        <taxon>Rhabditidae</taxon>
        <taxon>Peloderinae</taxon>
        <taxon>Caenorhabditis</taxon>
    </lineage>
</organism>
<name>A0A1I7TFW3_9PELO</name>
<feature type="compositionally biased region" description="Polar residues" evidence="1">
    <location>
        <begin position="8"/>
        <end position="22"/>
    </location>
</feature>
<evidence type="ECO:0000313" key="3">
    <source>
        <dbReference type="WBParaSite" id="Csp11.Scaffold604.g5538.t1"/>
    </source>
</evidence>
<proteinExistence type="predicted"/>
<feature type="region of interest" description="Disordered" evidence="1">
    <location>
        <begin position="1"/>
        <end position="25"/>
    </location>
</feature>
<dbReference type="Proteomes" id="UP000095282">
    <property type="component" value="Unplaced"/>
</dbReference>
<keyword evidence="2" id="KW-1185">Reference proteome</keyword>
<reference evidence="3" key="1">
    <citation type="submission" date="2016-11" db="UniProtKB">
        <authorList>
            <consortium name="WormBaseParasite"/>
        </authorList>
    </citation>
    <scope>IDENTIFICATION</scope>
</reference>
<dbReference type="AlphaFoldDB" id="A0A1I7TFW3"/>
<dbReference type="WBParaSite" id="Csp11.Scaffold604.g5538.t1">
    <property type="protein sequence ID" value="Csp11.Scaffold604.g5538.t1"/>
    <property type="gene ID" value="Csp11.Scaffold604.g5538"/>
</dbReference>
<sequence length="97" mass="11754">MKREQTIRETGQQLTSDTTRQVHISRGRDLCEKKTEIRWVRQCQKKQKKRSDQFHMPSEFTTTIITRWYVGLDEQSNNKKKNKRLNEKGKVIKFEKK</sequence>
<protein>
    <submittedName>
        <fullName evidence="3">Uncharacterized protein</fullName>
    </submittedName>
</protein>
<feature type="region of interest" description="Disordered" evidence="1">
    <location>
        <begin position="77"/>
        <end position="97"/>
    </location>
</feature>
<evidence type="ECO:0000256" key="1">
    <source>
        <dbReference type="SAM" id="MobiDB-lite"/>
    </source>
</evidence>